<name>A0ABQ5UPN7_9HYPH</name>
<dbReference type="PANTHER" id="PTHR11048">
    <property type="entry name" value="PRENYLTRANSFERASES"/>
    <property type="match status" value="1"/>
</dbReference>
<feature type="transmembrane region" description="Helical" evidence="6">
    <location>
        <begin position="451"/>
        <end position="476"/>
    </location>
</feature>
<reference evidence="7" key="2">
    <citation type="submission" date="2023-01" db="EMBL/GenBank/DDBJ databases">
        <title>Draft genome sequence of Maritalea porphyrae strain NBRC 107169.</title>
        <authorList>
            <person name="Sun Q."/>
            <person name="Mori K."/>
        </authorList>
    </citation>
    <scope>NUCLEOTIDE SEQUENCE</scope>
    <source>
        <strain evidence="7">NBRC 107169</strain>
    </source>
</reference>
<feature type="transmembrane region" description="Helical" evidence="6">
    <location>
        <begin position="261"/>
        <end position="285"/>
    </location>
</feature>
<evidence type="ECO:0000313" key="8">
    <source>
        <dbReference type="Proteomes" id="UP001161405"/>
    </source>
</evidence>
<feature type="transmembrane region" description="Helical" evidence="6">
    <location>
        <begin position="388"/>
        <end position="409"/>
    </location>
</feature>
<evidence type="ECO:0000256" key="5">
    <source>
        <dbReference type="ARBA" id="ARBA00023136"/>
    </source>
</evidence>
<dbReference type="NCBIfam" id="NF006088">
    <property type="entry name" value="PRK08238.1"/>
    <property type="match status" value="1"/>
</dbReference>
<feature type="transmembrane region" description="Helical" evidence="6">
    <location>
        <begin position="341"/>
        <end position="359"/>
    </location>
</feature>
<dbReference type="InterPro" id="IPR023214">
    <property type="entry name" value="HAD_sf"/>
</dbReference>
<keyword evidence="4 6" id="KW-1133">Transmembrane helix</keyword>
<dbReference type="InterPro" id="IPR036412">
    <property type="entry name" value="HAD-like_sf"/>
</dbReference>
<feature type="transmembrane region" description="Helical" evidence="6">
    <location>
        <begin position="221"/>
        <end position="240"/>
    </location>
</feature>
<dbReference type="InterPro" id="IPR039653">
    <property type="entry name" value="Prenyltransferase"/>
</dbReference>
<protein>
    <submittedName>
        <fullName evidence="7">Prenyltransferase</fullName>
    </submittedName>
</protein>
<dbReference type="InterPro" id="IPR000537">
    <property type="entry name" value="UbiA_prenyltransferase"/>
</dbReference>
<comment type="caution">
    <text evidence="7">The sequence shown here is derived from an EMBL/GenBank/DDBJ whole genome shotgun (WGS) entry which is preliminary data.</text>
</comment>
<sequence length="477" mass="52410">MPPVHGKMPILIVDLDDTLLKSDMLFETFWNSVSTKWTNVFMAVSAALGGKARLKRWLVDHSFVDVSTLPYNQDVLQYIKDWRAKGGQTALVSASDEKVTKEIAEHLGLFDETHGSNGEANLKGITKANFLRERFGENGFAYVGDSHADLSVWREASDIITINASTSLKRKVEEIGTALHIGTAKADTKSYVKALRPHQWLKNCLVFIPILASQSFSVQNIFSAIAAFVAFSLIASSVYITNDLLDLSADRSHPRKRSRPFASGSIPLSHGTLLSIGLLCAGFLVSLQLGTTFLAVMVLYLTVTFAYSLDLKRRVIIDICVLAGLYTLRIIAGGAATQIPLSVWLLAFSIFFFFSLAAIKRQAELVDLKNRNELAATGRGYHVDDLNLMSQISISSGFLSVLVMALYVNSPAILVLYKSPIALWGICPILLYWITKMVMVTQRGQMHDDPLVFAVTDRASQVCFGLILLIVVGGAII</sequence>
<dbReference type="SUPFAM" id="SSF56784">
    <property type="entry name" value="HAD-like"/>
    <property type="match status" value="1"/>
</dbReference>
<dbReference type="Gene3D" id="1.10.357.140">
    <property type="entry name" value="UbiA prenyltransferase"/>
    <property type="match status" value="1"/>
</dbReference>
<dbReference type="Pfam" id="PF12710">
    <property type="entry name" value="HAD"/>
    <property type="match status" value="1"/>
</dbReference>
<keyword evidence="8" id="KW-1185">Reference proteome</keyword>
<keyword evidence="2" id="KW-1003">Cell membrane</keyword>
<keyword evidence="3 6" id="KW-0812">Transmembrane</keyword>
<organism evidence="7 8">
    <name type="scientific">Maritalea porphyrae</name>
    <dbReference type="NCBI Taxonomy" id="880732"/>
    <lineage>
        <taxon>Bacteria</taxon>
        <taxon>Pseudomonadati</taxon>
        <taxon>Pseudomonadota</taxon>
        <taxon>Alphaproteobacteria</taxon>
        <taxon>Hyphomicrobiales</taxon>
        <taxon>Devosiaceae</taxon>
        <taxon>Maritalea</taxon>
    </lineage>
</organism>
<gene>
    <name evidence="7" type="ORF">GCM10007879_05140</name>
</gene>
<evidence type="ECO:0000256" key="6">
    <source>
        <dbReference type="SAM" id="Phobius"/>
    </source>
</evidence>
<proteinExistence type="predicted"/>
<evidence type="ECO:0000256" key="2">
    <source>
        <dbReference type="ARBA" id="ARBA00022475"/>
    </source>
</evidence>
<feature type="transmembrane region" description="Helical" evidence="6">
    <location>
        <begin position="291"/>
        <end position="309"/>
    </location>
</feature>
<dbReference type="Gene3D" id="3.40.50.1000">
    <property type="entry name" value="HAD superfamily/HAD-like"/>
    <property type="match status" value="1"/>
</dbReference>
<dbReference type="PANTHER" id="PTHR11048:SF5">
    <property type="entry name" value="DECAPRENYL-PHOSPHATE PHOSPHORIBOSYLTRANSFERASE"/>
    <property type="match status" value="1"/>
</dbReference>
<dbReference type="Pfam" id="PF01040">
    <property type="entry name" value="UbiA"/>
    <property type="match status" value="1"/>
</dbReference>
<reference evidence="7" key="1">
    <citation type="journal article" date="2014" name="Int. J. Syst. Evol. Microbiol.">
        <title>Complete genome of a new Firmicutes species belonging to the dominant human colonic microbiota ('Ruminococcus bicirculans') reveals two chromosomes and a selective capacity to utilize plant glucans.</title>
        <authorList>
            <consortium name="NISC Comparative Sequencing Program"/>
            <person name="Wegmann U."/>
            <person name="Louis P."/>
            <person name="Goesmann A."/>
            <person name="Henrissat B."/>
            <person name="Duncan S.H."/>
            <person name="Flint H.J."/>
        </authorList>
    </citation>
    <scope>NUCLEOTIDE SEQUENCE</scope>
    <source>
        <strain evidence="7">NBRC 107169</strain>
    </source>
</reference>
<dbReference type="CDD" id="cd13963">
    <property type="entry name" value="PT_UbiA_2"/>
    <property type="match status" value="1"/>
</dbReference>
<evidence type="ECO:0000256" key="4">
    <source>
        <dbReference type="ARBA" id="ARBA00022989"/>
    </source>
</evidence>
<feature type="transmembrane region" description="Helical" evidence="6">
    <location>
        <begin position="421"/>
        <end position="439"/>
    </location>
</feature>
<feature type="transmembrane region" description="Helical" evidence="6">
    <location>
        <begin position="316"/>
        <end position="335"/>
    </location>
</feature>
<comment type="subcellular location">
    <subcellularLocation>
        <location evidence="1">Membrane</location>
        <topology evidence="1">Multi-pass membrane protein</topology>
    </subcellularLocation>
</comment>
<evidence type="ECO:0000256" key="1">
    <source>
        <dbReference type="ARBA" id="ARBA00004141"/>
    </source>
</evidence>
<dbReference type="Proteomes" id="UP001161405">
    <property type="component" value="Unassembled WGS sequence"/>
</dbReference>
<evidence type="ECO:0000256" key="3">
    <source>
        <dbReference type="ARBA" id="ARBA00022692"/>
    </source>
</evidence>
<dbReference type="InterPro" id="IPR044878">
    <property type="entry name" value="UbiA_sf"/>
</dbReference>
<evidence type="ECO:0000313" key="7">
    <source>
        <dbReference type="EMBL" id="GLQ16265.1"/>
    </source>
</evidence>
<accession>A0ABQ5UPN7</accession>
<dbReference type="EMBL" id="BSNI01000001">
    <property type="protein sequence ID" value="GLQ16265.1"/>
    <property type="molecule type" value="Genomic_DNA"/>
</dbReference>
<keyword evidence="5 6" id="KW-0472">Membrane</keyword>